<dbReference type="InterPro" id="IPR006576">
    <property type="entry name" value="BRK_domain"/>
</dbReference>
<dbReference type="Gene3D" id="3.30.40.10">
    <property type="entry name" value="Zinc/RING finger domain, C3HC4 (zinc finger)"/>
    <property type="match status" value="1"/>
</dbReference>
<dbReference type="InterPro" id="IPR013083">
    <property type="entry name" value="Znf_RING/FYVE/PHD"/>
</dbReference>
<dbReference type="SMART" id="SM00510">
    <property type="entry name" value="TFS2M"/>
    <property type="match status" value="1"/>
</dbReference>
<feature type="compositionally biased region" description="Basic residues" evidence="9">
    <location>
        <begin position="364"/>
        <end position="375"/>
    </location>
</feature>
<evidence type="ECO:0000256" key="9">
    <source>
        <dbReference type="SAM" id="MobiDB-lite"/>
    </source>
</evidence>
<dbReference type="OrthoDB" id="1884872at2759"/>
<evidence type="ECO:0000256" key="3">
    <source>
        <dbReference type="ARBA" id="ARBA00022771"/>
    </source>
</evidence>
<dbReference type="RefSeq" id="XP_030369792.1">
    <property type="nucleotide sequence ID" value="XM_030513932.1"/>
</dbReference>
<feature type="compositionally biased region" description="Acidic residues" evidence="9">
    <location>
        <begin position="913"/>
        <end position="923"/>
    </location>
</feature>
<dbReference type="PROSITE" id="PS01359">
    <property type="entry name" value="ZF_PHD_1"/>
    <property type="match status" value="1"/>
</dbReference>
<feature type="compositionally biased region" description="Polar residues" evidence="9">
    <location>
        <begin position="1267"/>
        <end position="1279"/>
    </location>
</feature>
<feature type="region of interest" description="Disordered" evidence="9">
    <location>
        <begin position="424"/>
        <end position="476"/>
    </location>
</feature>
<keyword evidence="3 8" id="KW-0863">Zinc-finger</keyword>
<feature type="compositionally biased region" description="Basic residues" evidence="9">
    <location>
        <begin position="1567"/>
        <end position="1589"/>
    </location>
</feature>
<proteinExistence type="predicted"/>
<accession>A0A6J2T4H3</accession>
<feature type="compositionally biased region" description="Basic and acidic residues" evidence="9">
    <location>
        <begin position="341"/>
        <end position="356"/>
    </location>
</feature>
<feature type="compositionally biased region" description="Polar residues" evidence="9">
    <location>
        <begin position="424"/>
        <end position="434"/>
    </location>
</feature>
<feature type="compositionally biased region" description="Basic residues" evidence="9">
    <location>
        <begin position="136"/>
        <end position="157"/>
    </location>
</feature>
<feature type="region of interest" description="Disordered" evidence="9">
    <location>
        <begin position="887"/>
        <end position="923"/>
    </location>
</feature>
<dbReference type="InterPro" id="IPR011011">
    <property type="entry name" value="Znf_FYVE_PHD"/>
</dbReference>
<keyword evidence="7" id="KW-0539">Nucleus</keyword>
<feature type="compositionally biased region" description="Basic and acidic residues" evidence="9">
    <location>
        <begin position="1556"/>
        <end position="1566"/>
    </location>
</feature>
<evidence type="ECO:0000313" key="13">
    <source>
        <dbReference type="RefSeq" id="XP_030369792.1"/>
    </source>
</evidence>
<evidence type="ECO:0000256" key="6">
    <source>
        <dbReference type="ARBA" id="ARBA00023163"/>
    </source>
</evidence>
<dbReference type="GO" id="GO:0008270">
    <property type="term" value="F:zinc ion binding"/>
    <property type="evidence" value="ECO:0007669"/>
    <property type="project" value="UniProtKB-KW"/>
</dbReference>
<dbReference type="GO" id="GO:0006351">
    <property type="term" value="P:DNA-templated transcription"/>
    <property type="evidence" value="ECO:0007669"/>
    <property type="project" value="InterPro"/>
</dbReference>
<evidence type="ECO:0000256" key="4">
    <source>
        <dbReference type="ARBA" id="ARBA00022833"/>
    </source>
</evidence>
<dbReference type="CDD" id="cd15552">
    <property type="entry name" value="PHD_PHF3_like"/>
    <property type="match status" value="1"/>
</dbReference>
<feature type="domain" description="TFIIS central" evidence="11">
    <location>
        <begin position="1336"/>
        <end position="1469"/>
    </location>
</feature>
<feature type="region of interest" description="Disordered" evidence="9">
    <location>
        <begin position="1504"/>
        <end position="1635"/>
    </location>
</feature>
<keyword evidence="5" id="KW-0805">Transcription regulation</keyword>
<sequence>MSSSVFTEIPSGRSAADGDSNLVVVYSKHGITFDNRGIEKIMEEKSISTISVVRLTSPTPSMVDEEEAERLEELKHYLETGSDRDDSDRDTDIASRSGCEDEKSEKEHLTGDDNDDNSVDQDHDDSTETEVEAAKAKKRPGRKPKVIKKQKKRRKLKERPQIVGLSVEQFYTDSNADLVVKNALKIAGLSIFKRTAETDALLEIIRNDHNYTPFTSPEQMKAHKNAEKLDAERQQIHGKKFIVQAPAHLKMQSSKKRIQVVPFSQVQTAVQQKFERKMIIENPGLRIMRNIRPIAKTCKLATDNIEDNEDAHTSVNADDENVDAEKSYDSEDIEPVSEQSEESRDTDNDRDSDIDFKMNYSRNSTKRRRVKKLTRRTNVTTARSAAVVHKPLSQHFPHIKRRKLMQDESCYADRPKTILQTTRVSVGRPANTQYPKTPNSTKSSPTISSNSKQLTPEAPRMASPSPITSATPRMRRTPVVQVGAMAKTTGSGSLLTPPQEVKEIIINKKLTSPKGVFTNLNTLLTDSIETECVPRPVKQRLLLGSTGPYNTAITTAVASRSSTISAQSSSKGFMPIEVNTASSHKLPAQIVIETHQSSSELAAEHNQQLDLINSIVQDELLKADSVMEKQPTSADESIPKIVKMLENTVAGLDQAMAPNSNKGASFEDPTTNDCQNIGVIDDIATPLLATPDEDEITADFLQHVVGLIEEDKQFEAEVVKQVLASADSGNLNIGGTIDTIESVAALPSNPSIFNAERPLTQVSMNQPPAFGTNVMSTDHQPIACSTPSRVIAPQAGTTPINSETKIVRGNGRVIYLPPIEAPTTRAKRRAQNISTDLSNISILPCESNRVNSQIKSTSFDNESFVAQSTATTSNVSGIRYAPKEDIVNTRMMSGRPVSSRSSKQSTGQANDTEASESQEDDDDPNKLWCICRQPHNNRFMICCDLCEDWYHGTCVSVTKAMGLDMEQKGIDWKCPKCVRVQEEKTQPRITDMLLNRQPMDETQKDSHLKSKESVDITNQPTEVKCVPQLIKQSSMSTLLEPGSNAPSKRRLLPVAPVKLDVLTPQQAIASRELGNANDKQHGQMLAMKLKVSDKMQQQKLNFPKLSCKMSDTLESSCIVCKRPSRSNSIYCSDECIRKYAQSAIQTQNVTKSPETIHSSVMVPAGLDVKKNKKKNLFEDMLRQADSLSKVERINVFERKTGRVICGQNAPTVHQLKKWLQENPTFEVVQPGSIEAKKIEKRQQNRLDQSSNGPSFIQKSNCVVVTAQSHTPTRQSEAVKSSQTLLTSRTSSSPKTVISEMRSVERKDKNNTKTRDFSNTPRRTAERDIDISKPEPIRINVRRTLMEQLVSRIKEAQAMDAQSAMSSTPREWLTVEEVESFANSVELEMYNSFNRDVGAKYKSKYRSLMFNIKDRKNKTLFEKICAKQIEPKQLVKMTPEELASQELAKWREEENRHQLDMIKKSELDMIACSKNYMVKTHKGEEIIETKLNVTLPDENQVEMDSFEVTRSQPSEIRSSNEKDYMVGPDTEGTSSAEKNSALGKDAEKEKHNKVRPKSSERDRERNKERKKHKSHKRSHHQSNKRSRSRSSSRGQSVEMRHKTAPRREDHQDGDHKKAKDQNILNENHEYPEVIEKREKSPLRRIITEKKQEEASPKPPIYNLVDQILESEKTVEQAANLVESSKAPNKVGPPVFTTIPTASNLSTNPHPDKYSRYMQGHPSRALWSGRLNMVDVADFHIVIHPVNGNSQQLVNRFPPNLEVIGRITSENVWDYLKKIKKSPTKEIVTVGLFPSSPSEVDSFKHFFQYLNSRQRLGVLGADPEEIRDFYIYPLGERDKVPSVLRTADHEPFYDKDHRPNTLLGIIVRCIGKRPGLLNSSPQTLPTSSAISKQVKLPHKPRATINTTPPPNSPKRKRSRHSTSSKDDEFDIDAIIKAPIVAKTKKINTDLSASVELGQEDPNEPYSPGGSSDDDLPATTTNKYDLKRKVEEINKQIAAQQIEIAGLLHSAEPPVLETSNVLAGISIPPNLSSILARIKDKSEVVVKEMPTSDDIYNPESTISSNSSYTLAEQARKSTSRLAQLSEAELLSMVPDDLIDVAPKSSTRYEEPPPPGV</sequence>
<dbReference type="InterPro" id="IPR037259">
    <property type="entry name" value="BRK_sf"/>
</dbReference>
<protein>
    <submittedName>
        <fullName evidence="13">Uncharacterized protein LOC115620614 isoform X1</fullName>
    </submittedName>
</protein>
<dbReference type="Pfam" id="PF07533">
    <property type="entry name" value="BRK"/>
    <property type="match status" value="1"/>
</dbReference>
<dbReference type="PROSITE" id="PS50016">
    <property type="entry name" value="ZF_PHD_2"/>
    <property type="match status" value="1"/>
</dbReference>
<feature type="compositionally biased region" description="Polar residues" evidence="9">
    <location>
        <begin position="896"/>
        <end position="912"/>
    </location>
</feature>
<feature type="compositionally biased region" description="Low complexity" evidence="9">
    <location>
        <begin position="1280"/>
        <end position="1292"/>
    </location>
</feature>
<evidence type="ECO:0000256" key="1">
    <source>
        <dbReference type="ARBA" id="ARBA00004123"/>
    </source>
</evidence>
<feature type="compositionally biased region" description="Polar residues" evidence="9">
    <location>
        <begin position="2055"/>
        <end position="2067"/>
    </location>
</feature>
<comment type="subcellular location">
    <subcellularLocation>
        <location evidence="1">Nucleus</location>
    </subcellularLocation>
</comment>
<feature type="compositionally biased region" description="Basic and acidic residues" evidence="9">
    <location>
        <begin position="1597"/>
        <end position="1635"/>
    </location>
</feature>
<feature type="region of interest" description="Disordered" evidence="9">
    <location>
        <begin position="1951"/>
        <end position="1977"/>
    </location>
</feature>
<evidence type="ECO:0000259" key="10">
    <source>
        <dbReference type="PROSITE" id="PS50016"/>
    </source>
</evidence>
<dbReference type="InterPro" id="IPR001965">
    <property type="entry name" value="Znf_PHD"/>
</dbReference>
<dbReference type="SUPFAM" id="SSF57903">
    <property type="entry name" value="FYVE/PHD zinc finger"/>
    <property type="match status" value="1"/>
</dbReference>
<dbReference type="InterPro" id="IPR003618">
    <property type="entry name" value="TFIIS_cen_dom"/>
</dbReference>
<feature type="domain" description="PHD-type" evidence="10">
    <location>
        <begin position="926"/>
        <end position="980"/>
    </location>
</feature>
<evidence type="ECO:0000256" key="8">
    <source>
        <dbReference type="PROSITE-ProRule" id="PRU00146"/>
    </source>
</evidence>
<name>A0A6J2T4H3_DROLE</name>
<dbReference type="SUPFAM" id="SSF46942">
    <property type="entry name" value="Elongation factor TFIIS domain 2"/>
    <property type="match status" value="1"/>
</dbReference>
<keyword evidence="6" id="KW-0804">Transcription</keyword>
<organism evidence="12 13">
    <name type="scientific">Drosophila lebanonensis</name>
    <name type="common">Fruit fly</name>
    <name type="synonym">Scaptodrosophila lebanonensis</name>
    <dbReference type="NCBI Taxonomy" id="7225"/>
    <lineage>
        <taxon>Eukaryota</taxon>
        <taxon>Metazoa</taxon>
        <taxon>Ecdysozoa</taxon>
        <taxon>Arthropoda</taxon>
        <taxon>Hexapoda</taxon>
        <taxon>Insecta</taxon>
        <taxon>Pterygota</taxon>
        <taxon>Neoptera</taxon>
        <taxon>Endopterygota</taxon>
        <taxon>Diptera</taxon>
        <taxon>Brachycera</taxon>
        <taxon>Muscomorpha</taxon>
        <taxon>Ephydroidea</taxon>
        <taxon>Drosophilidae</taxon>
        <taxon>Scaptodrosophila</taxon>
    </lineage>
</organism>
<dbReference type="InterPro" id="IPR019787">
    <property type="entry name" value="Znf_PHD-finger"/>
</dbReference>
<dbReference type="PROSITE" id="PS51321">
    <property type="entry name" value="TFIIS_CENTRAL"/>
    <property type="match status" value="1"/>
</dbReference>
<dbReference type="SMART" id="SM00592">
    <property type="entry name" value="BRK"/>
    <property type="match status" value="1"/>
</dbReference>
<dbReference type="CTD" id="41524"/>
<dbReference type="InterPro" id="IPR019786">
    <property type="entry name" value="Zinc_finger_PHD-type_CS"/>
</dbReference>
<dbReference type="Pfam" id="PF07744">
    <property type="entry name" value="SPOC"/>
    <property type="match status" value="1"/>
</dbReference>
<dbReference type="SUPFAM" id="SSF160481">
    <property type="entry name" value="BRK domain-like"/>
    <property type="match status" value="1"/>
</dbReference>
<dbReference type="Gene3D" id="3.40.5.120">
    <property type="match status" value="1"/>
</dbReference>
<dbReference type="GO" id="GO:0005634">
    <property type="term" value="C:nucleus"/>
    <property type="evidence" value="ECO:0007669"/>
    <property type="project" value="UniProtKB-SubCell"/>
</dbReference>
<feature type="compositionally biased region" description="Low complexity" evidence="9">
    <location>
        <begin position="435"/>
        <end position="452"/>
    </location>
</feature>
<dbReference type="PANTHER" id="PTHR11477:SF51">
    <property type="entry name" value="PROTEIN PARTNER OF SNF, ISOFORM B"/>
    <property type="match status" value="1"/>
</dbReference>
<evidence type="ECO:0000256" key="7">
    <source>
        <dbReference type="ARBA" id="ARBA00023242"/>
    </source>
</evidence>
<keyword evidence="12" id="KW-1185">Reference proteome</keyword>
<dbReference type="GeneID" id="115620614"/>
<feature type="compositionally biased region" description="Basic residues" evidence="9">
    <location>
        <begin position="1911"/>
        <end position="1920"/>
    </location>
</feature>
<keyword evidence="4" id="KW-0862">Zinc</keyword>
<dbReference type="SMART" id="SM00249">
    <property type="entry name" value="PHD"/>
    <property type="match status" value="1"/>
</dbReference>
<reference evidence="13" key="1">
    <citation type="submission" date="2025-08" db="UniProtKB">
        <authorList>
            <consortium name="RefSeq"/>
        </authorList>
    </citation>
    <scope>IDENTIFICATION</scope>
    <source>
        <strain evidence="13">11010-0011.00</strain>
        <tissue evidence="13">Whole body</tissue>
    </source>
</reference>
<evidence type="ECO:0000259" key="11">
    <source>
        <dbReference type="PROSITE" id="PS51321"/>
    </source>
</evidence>
<keyword evidence="2" id="KW-0479">Metal-binding</keyword>
<feature type="region of interest" description="Disordered" evidence="9">
    <location>
        <begin position="77"/>
        <end position="158"/>
    </location>
</feature>
<dbReference type="CDD" id="cd22581">
    <property type="entry name" value="SPOC_PPS-like"/>
    <property type="match status" value="1"/>
</dbReference>
<feature type="region of interest" description="Disordered" evidence="9">
    <location>
        <begin position="309"/>
        <end position="383"/>
    </location>
</feature>
<feature type="region of interest" description="Disordered" evidence="9">
    <location>
        <begin position="2054"/>
        <end position="2074"/>
    </location>
</feature>
<evidence type="ECO:0000256" key="2">
    <source>
        <dbReference type="ARBA" id="ARBA00022723"/>
    </source>
</evidence>
<feature type="compositionally biased region" description="Polar residues" evidence="9">
    <location>
        <begin position="1875"/>
        <end position="1889"/>
    </location>
</feature>
<dbReference type="Pfam" id="PF00628">
    <property type="entry name" value="PHD"/>
    <property type="match status" value="1"/>
</dbReference>
<dbReference type="InterPro" id="IPR036575">
    <property type="entry name" value="TFIIS_cen_dom_sf"/>
</dbReference>
<evidence type="ECO:0000256" key="5">
    <source>
        <dbReference type="ARBA" id="ARBA00023015"/>
    </source>
</evidence>
<dbReference type="PANTHER" id="PTHR11477">
    <property type="entry name" value="TRANSCRIPTION FACTOR S-II ZINC FINGER DOMAIN-CONTAINING PROTEIN"/>
    <property type="match status" value="1"/>
</dbReference>
<gene>
    <name evidence="13" type="primary">LOC115620614</name>
</gene>
<feature type="region of interest" description="Disordered" evidence="9">
    <location>
        <begin position="1267"/>
        <end position="1325"/>
    </location>
</feature>
<dbReference type="Gene3D" id="1.10.472.30">
    <property type="entry name" value="Transcription elongation factor S-II, central domain"/>
    <property type="match status" value="1"/>
</dbReference>
<dbReference type="InterPro" id="IPR012921">
    <property type="entry name" value="SPOC_C"/>
</dbReference>
<dbReference type="Proteomes" id="UP000504634">
    <property type="component" value="Unplaced"/>
</dbReference>
<feature type="compositionally biased region" description="Polar residues" evidence="9">
    <location>
        <begin position="1507"/>
        <end position="1516"/>
    </location>
</feature>
<feature type="compositionally biased region" description="Basic and acidic residues" evidence="9">
    <location>
        <begin position="77"/>
        <end position="111"/>
    </location>
</feature>
<feature type="region of interest" description="Disordered" evidence="9">
    <location>
        <begin position="1875"/>
        <end position="1925"/>
    </location>
</feature>
<feature type="compositionally biased region" description="Basic and acidic residues" evidence="9">
    <location>
        <begin position="1301"/>
        <end position="1315"/>
    </location>
</feature>
<evidence type="ECO:0000313" key="12">
    <source>
        <dbReference type="Proteomes" id="UP000504634"/>
    </source>
</evidence>
<dbReference type="Pfam" id="PF07500">
    <property type="entry name" value="TFIIS_M"/>
    <property type="match status" value="1"/>
</dbReference>